<accession>A0AA38X3Q9</accession>
<protein>
    <recommendedName>
        <fullName evidence="2">DUF7580 domain-containing protein</fullName>
    </recommendedName>
</protein>
<dbReference type="PANTHER" id="PTHR35186:SF4">
    <property type="entry name" value="PRION-INHIBITION AND PROPAGATION HELO DOMAIN-CONTAINING PROTEIN"/>
    <property type="match status" value="1"/>
</dbReference>
<organism evidence="3 4">
    <name type="scientific">Cladophialophora chaetospira</name>
    <dbReference type="NCBI Taxonomy" id="386627"/>
    <lineage>
        <taxon>Eukaryota</taxon>
        <taxon>Fungi</taxon>
        <taxon>Dikarya</taxon>
        <taxon>Ascomycota</taxon>
        <taxon>Pezizomycotina</taxon>
        <taxon>Eurotiomycetes</taxon>
        <taxon>Chaetothyriomycetidae</taxon>
        <taxon>Chaetothyriales</taxon>
        <taxon>Herpotrichiellaceae</taxon>
        <taxon>Cladophialophora</taxon>
    </lineage>
</organism>
<comment type="caution">
    <text evidence="3">The sequence shown here is derived from an EMBL/GenBank/DDBJ whole genome shotgun (WGS) entry which is preliminary data.</text>
</comment>
<feature type="signal peptide" evidence="1">
    <location>
        <begin position="1"/>
        <end position="18"/>
    </location>
</feature>
<evidence type="ECO:0000313" key="3">
    <source>
        <dbReference type="EMBL" id="KAJ9606166.1"/>
    </source>
</evidence>
<dbReference type="PANTHER" id="PTHR35186">
    <property type="entry name" value="ANK_REP_REGION DOMAIN-CONTAINING PROTEIN"/>
    <property type="match status" value="1"/>
</dbReference>
<keyword evidence="4" id="KW-1185">Reference proteome</keyword>
<dbReference type="InterPro" id="IPR056002">
    <property type="entry name" value="DUF7580"/>
</dbReference>
<proteinExistence type="predicted"/>
<gene>
    <name evidence="3" type="ORF">H2200_009127</name>
</gene>
<dbReference type="AlphaFoldDB" id="A0AA38X3Q9"/>
<dbReference type="EMBL" id="JAPDRK010000014">
    <property type="protein sequence ID" value="KAJ9606166.1"/>
    <property type="molecule type" value="Genomic_DNA"/>
</dbReference>
<sequence>MAEAVGIALAIVPLVISAFEHYEHVARYCRTFAKYSRRIKDSLRTLNVQEVIFRKANERILFHCVEEEHARQMLADVNHLSWQDVHIATLYIQRLGDSRSAIEDCIGLIAEELAVIRQKLDSLGAGHEQSTKSLPKRICFAFKESNIQSAFSTLREKTQDLVTLVDLSEPRQAIKADKPTVGLPRKEIERFSRINQTAENLYQALGQACTKHTDHQAHLSLETVHSNSAQIRFTIAFSQLSLASTPELTNMSAKSAWLTVESSISGRVESATDAGSLARTQSSLKRALEEGQPESQPLKDCKAAKRSVRFQEPVSQLDVVQQTPESRLESSPSLENLCTGSNFCDRLQKLISKTRPSNQAIGFLHMSGESKHLIYIDSKSQLIMQGQTSSSLINLYTALKEQQLHDSLGMSLSSRVGLARQFATAVLQFQSTAWLRDTWGSRKVLITQSGNNEGDDDGSQAFISAQIDGPNGSLVRAQSIPSPVVVRNQLLFSLGVMLLELAFQKPLVEMIQESDVNWAHLGNTEYSTADRLSRQVGAHMGPRYAEVTRKCIHCYFASGNDLKQPKLQAEFYQDVVCELEMLERRVKCL</sequence>
<keyword evidence="1" id="KW-0732">Signal</keyword>
<dbReference type="Proteomes" id="UP001172673">
    <property type="component" value="Unassembled WGS sequence"/>
</dbReference>
<evidence type="ECO:0000256" key="1">
    <source>
        <dbReference type="SAM" id="SignalP"/>
    </source>
</evidence>
<dbReference type="Pfam" id="PF24476">
    <property type="entry name" value="DUF7580"/>
    <property type="match status" value="1"/>
</dbReference>
<evidence type="ECO:0000313" key="4">
    <source>
        <dbReference type="Proteomes" id="UP001172673"/>
    </source>
</evidence>
<feature type="domain" description="DUF7580" evidence="2">
    <location>
        <begin position="192"/>
        <end position="580"/>
    </location>
</feature>
<feature type="chain" id="PRO_5041367830" description="DUF7580 domain-containing protein" evidence="1">
    <location>
        <begin position="19"/>
        <end position="589"/>
    </location>
</feature>
<reference evidence="3" key="1">
    <citation type="submission" date="2022-10" db="EMBL/GenBank/DDBJ databases">
        <title>Culturing micro-colonial fungi from biological soil crusts in the Mojave desert and describing Neophaeococcomyces mojavensis, and introducing the new genera and species Taxawa tesnikishii.</title>
        <authorList>
            <person name="Kurbessoian T."/>
            <person name="Stajich J.E."/>
        </authorList>
    </citation>
    <scope>NUCLEOTIDE SEQUENCE</scope>
    <source>
        <strain evidence="3">TK_41</strain>
    </source>
</reference>
<evidence type="ECO:0000259" key="2">
    <source>
        <dbReference type="Pfam" id="PF24476"/>
    </source>
</evidence>
<name>A0AA38X3Q9_9EURO</name>